<dbReference type="Pfam" id="PF13487">
    <property type="entry name" value="HD_5"/>
    <property type="match status" value="1"/>
</dbReference>
<sequence>MKLAKIIFSQDGLVLLGENVELTERIIARLTELGIQFVYIADARTADVVLPELISEDTMRVALTEIRTNFREIMERPNRRSAKPRIFIDKPFRQMMNMVIDDLLSRRDAMVMLMNMSTVDHYLYQHSLNVCVYTTLLGIAHGYSRDELMTLGLGALLHDIGKTRIDPGVLKKNGSLTSEEYEEIKRHAELGYLILKDEPNIPLLAAHCAYQHHERLDGSGYPRGLKGDEIQEFAKWVGLVDSYDAMTTNRIYRSPMLPHHAMEQLYAGSGSLYEQRMLQLFRDKVAIYPIGLSVKLHTGESGVVVGIHSSCPHRPVVRVLYNEAGEALKIPYEKDLSRQLSVMIVGVDDRAQSDALAATAD</sequence>
<name>A0ABQ4NCV0_9BACL</name>
<dbReference type="PROSITE" id="PS51832">
    <property type="entry name" value="HD_GYP"/>
    <property type="match status" value="1"/>
</dbReference>
<dbReference type="Gene3D" id="1.10.3210.10">
    <property type="entry name" value="Hypothetical protein af1432"/>
    <property type="match status" value="1"/>
</dbReference>
<keyword evidence="3" id="KW-1185">Reference proteome</keyword>
<dbReference type="CDD" id="cd00077">
    <property type="entry name" value="HDc"/>
    <property type="match status" value="1"/>
</dbReference>
<dbReference type="EMBL" id="BOVJ01000164">
    <property type="protein sequence ID" value="GIQ66058.1"/>
    <property type="molecule type" value="Genomic_DNA"/>
</dbReference>
<evidence type="ECO:0000313" key="2">
    <source>
        <dbReference type="EMBL" id="GIQ66058.1"/>
    </source>
</evidence>
<accession>A0ABQ4NCV0</accession>
<comment type="caution">
    <text evidence="2">The sequence shown here is derived from an EMBL/GenBank/DDBJ whole genome shotgun (WGS) entry which is preliminary data.</text>
</comment>
<dbReference type="InterPro" id="IPR003607">
    <property type="entry name" value="HD/PDEase_dom"/>
</dbReference>
<dbReference type="SUPFAM" id="SSF109604">
    <property type="entry name" value="HD-domain/PDEase-like"/>
    <property type="match status" value="1"/>
</dbReference>
<protein>
    <submittedName>
        <fullName evidence="2">Phosphodiesterase</fullName>
    </submittedName>
</protein>
<evidence type="ECO:0000313" key="3">
    <source>
        <dbReference type="Proteomes" id="UP000680304"/>
    </source>
</evidence>
<feature type="domain" description="HD-GYP" evidence="1">
    <location>
        <begin position="101"/>
        <end position="297"/>
    </location>
</feature>
<dbReference type="Proteomes" id="UP000680304">
    <property type="component" value="Unassembled WGS sequence"/>
</dbReference>
<dbReference type="PANTHER" id="PTHR43155:SF2">
    <property type="entry name" value="CYCLIC DI-GMP PHOSPHODIESTERASE PA4108"/>
    <property type="match status" value="1"/>
</dbReference>
<dbReference type="InterPro" id="IPR037522">
    <property type="entry name" value="HD_GYP_dom"/>
</dbReference>
<organism evidence="2 3">
    <name type="scientific">Paenibacillus cisolokensis</name>
    <dbReference type="NCBI Taxonomy" id="1658519"/>
    <lineage>
        <taxon>Bacteria</taxon>
        <taxon>Bacillati</taxon>
        <taxon>Bacillota</taxon>
        <taxon>Bacilli</taxon>
        <taxon>Bacillales</taxon>
        <taxon>Paenibacillaceae</taxon>
        <taxon>Paenibacillus</taxon>
    </lineage>
</organism>
<dbReference type="PANTHER" id="PTHR43155">
    <property type="entry name" value="CYCLIC DI-GMP PHOSPHODIESTERASE PA4108-RELATED"/>
    <property type="match status" value="1"/>
</dbReference>
<gene>
    <name evidence="2" type="ORF">PACILC2_46260</name>
</gene>
<proteinExistence type="predicted"/>
<dbReference type="SMART" id="SM00471">
    <property type="entry name" value="HDc"/>
    <property type="match status" value="1"/>
</dbReference>
<evidence type="ECO:0000259" key="1">
    <source>
        <dbReference type="PROSITE" id="PS51832"/>
    </source>
</evidence>
<reference evidence="2 3" key="1">
    <citation type="submission" date="2021-04" db="EMBL/GenBank/DDBJ databases">
        <title>Draft genome sequence of Paenibacillus cisolokensis, LC2-13A.</title>
        <authorList>
            <person name="Uke A."/>
            <person name="Chhe C."/>
            <person name="Baramee S."/>
            <person name="Kosugi A."/>
        </authorList>
    </citation>
    <scope>NUCLEOTIDE SEQUENCE [LARGE SCALE GENOMIC DNA]</scope>
    <source>
        <strain evidence="2 3">LC2-13A</strain>
    </source>
</reference>